<evidence type="ECO:0000256" key="1">
    <source>
        <dbReference type="ARBA" id="ARBA00022737"/>
    </source>
</evidence>
<dbReference type="InterPro" id="IPR027417">
    <property type="entry name" value="P-loop_NTPase"/>
</dbReference>
<dbReference type="AlphaFoldDB" id="L8WHA1"/>
<evidence type="ECO:0000313" key="3">
    <source>
        <dbReference type="EMBL" id="ELU37280.1"/>
    </source>
</evidence>
<keyword evidence="4" id="KW-1185">Reference proteome</keyword>
<proteinExistence type="predicted"/>
<keyword evidence="3" id="KW-0808">Transferase</keyword>
<protein>
    <submittedName>
        <fullName evidence="3">Adenylylsulfate kinase domain-containing protein</fullName>
    </submittedName>
</protein>
<sequence>MQEQVAAIRSKQDHRTGRYLENAEQDEEEILQAYRHIADILEDIKVRDRYTFIGGITNARHRLKQKSHLAGLSAVDSAMYNSLLSHDVNRRACTPNTRSSILLELNQWSVDRTKPNVFWMNGMAGTGKTTIAYTFAQSLKTRGTLGASFFCTRTSDECRDVGRIIPTIAHQLALYSPSFRSALLQVLEQDD</sequence>
<name>L8WHA1_THACA</name>
<dbReference type="Proteomes" id="UP000011668">
    <property type="component" value="Unassembled WGS sequence"/>
</dbReference>
<comment type="caution">
    <text evidence="3">The sequence shown here is derived from an EMBL/GenBank/DDBJ whole genome shotgun (WGS) entry which is preliminary data.</text>
</comment>
<keyword evidence="1" id="KW-0677">Repeat</keyword>
<dbReference type="OrthoDB" id="3269932at2759"/>
<gene>
    <name evidence="3" type="ORF">AG1IA_08688</name>
</gene>
<dbReference type="SUPFAM" id="SSF52540">
    <property type="entry name" value="P-loop containing nucleoside triphosphate hydrolases"/>
    <property type="match status" value="1"/>
</dbReference>
<dbReference type="HOGENOM" id="CLU_1422305_0_0_1"/>
<reference evidence="3 4" key="1">
    <citation type="journal article" date="2013" name="Nat. Commun.">
        <title>The evolution and pathogenic mechanisms of the rice sheath blight pathogen.</title>
        <authorList>
            <person name="Zheng A."/>
            <person name="Lin R."/>
            <person name="Xu L."/>
            <person name="Qin P."/>
            <person name="Tang C."/>
            <person name="Ai P."/>
            <person name="Zhang D."/>
            <person name="Liu Y."/>
            <person name="Sun Z."/>
            <person name="Feng H."/>
            <person name="Wang Y."/>
            <person name="Chen Y."/>
            <person name="Liang X."/>
            <person name="Fu R."/>
            <person name="Li Q."/>
            <person name="Zhang J."/>
            <person name="Yu X."/>
            <person name="Xie Z."/>
            <person name="Ding L."/>
            <person name="Guan P."/>
            <person name="Tang J."/>
            <person name="Liang Y."/>
            <person name="Wang S."/>
            <person name="Deng Q."/>
            <person name="Li S."/>
            <person name="Zhu J."/>
            <person name="Wang L."/>
            <person name="Liu H."/>
            <person name="Li P."/>
        </authorList>
    </citation>
    <scope>NUCLEOTIDE SEQUENCE [LARGE SCALE GENOMIC DNA]</scope>
    <source>
        <strain evidence="4">AG-1 IA</strain>
    </source>
</reference>
<organism evidence="3 4">
    <name type="scientific">Thanatephorus cucumeris (strain AG1-IA)</name>
    <name type="common">Rice sheath blight fungus</name>
    <name type="synonym">Rhizoctonia solani</name>
    <dbReference type="NCBI Taxonomy" id="983506"/>
    <lineage>
        <taxon>Eukaryota</taxon>
        <taxon>Fungi</taxon>
        <taxon>Dikarya</taxon>
        <taxon>Basidiomycota</taxon>
        <taxon>Agaricomycotina</taxon>
        <taxon>Agaricomycetes</taxon>
        <taxon>Cantharellales</taxon>
        <taxon>Ceratobasidiaceae</taxon>
        <taxon>Rhizoctonia</taxon>
        <taxon>Rhizoctonia solani AG-1</taxon>
    </lineage>
</organism>
<evidence type="ECO:0000313" key="4">
    <source>
        <dbReference type="Proteomes" id="UP000011668"/>
    </source>
</evidence>
<evidence type="ECO:0000259" key="2">
    <source>
        <dbReference type="Pfam" id="PF24883"/>
    </source>
</evidence>
<accession>L8WHA1</accession>
<dbReference type="STRING" id="983506.L8WHA1"/>
<dbReference type="Pfam" id="PF24883">
    <property type="entry name" value="NPHP3_N"/>
    <property type="match status" value="1"/>
</dbReference>
<dbReference type="InterPro" id="IPR056884">
    <property type="entry name" value="NPHP3-like_N"/>
</dbReference>
<feature type="domain" description="Nephrocystin 3-like N-terminal" evidence="2">
    <location>
        <begin position="105"/>
        <end position="190"/>
    </location>
</feature>
<dbReference type="GO" id="GO:0016301">
    <property type="term" value="F:kinase activity"/>
    <property type="evidence" value="ECO:0007669"/>
    <property type="project" value="UniProtKB-KW"/>
</dbReference>
<dbReference type="Gene3D" id="3.40.50.300">
    <property type="entry name" value="P-loop containing nucleotide triphosphate hydrolases"/>
    <property type="match status" value="1"/>
</dbReference>
<dbReference type="EMBL" id="AFRT01002752">
    <property type="protein sequence ID" value="ELU37280.1"/>
    <property type="molecule type" value="Genomic_DNA"/>
</dbReference>
<keyword evidence="3" id="KW-0418">Kinase</keyword>